<comment type="similarity">
    <text evidence="1">Belongs to the non-flavoprotein flavin reductase family.</text>
</comment>
<reference evidence="5" key="1">
    <citation type="journal article" date="2019" name="Int. J. Syst. Evol. Microbiol.">
        <title>The Global Catalogue of Microorganisms (GCM) 10K type strain sequencing project: providing services to taxonomists for standard genome sequencing and annotation.</title>
        <authorList>
            <consortium name="The Broad Institute Genomics Platform"/>
            <consortium name="The Broad Institute Genome Sequencing Center for Infectious Disease"/>
            <person name="Wu L."/>
            <person name="Ma J."/>
        </authorList>
    </citation>
    <scope>NUCLEOTIDE SEQUENCE [LARGE SCALE GENOMIC DNA]</scope>
    <source>
        <strain evidence="5">JCM 12398</strain>
    </source>
</reference>
<dbReference type="InterPro" id="IPR050268">
    <property type="entry name" value="NADH-dep_flavin_reductase"/>
</dbReference>
<dbReference type="SUPFAM" id="SSF55781">
    <property type="entry name" value="GAF domain-like"/>
    <property type="match status" value="1"/>
</dbReference>
<comment type="caution">
    <text evidence="4">The sequence shown here is derived from an EMBL/GenBank/DDBJ whole genome shotgun (WGS) entry which is preliminary data.</text>
</comment>
<dbReference type="Proteomes" id="UP001501266">
    <property type="component" value="Unassembled WGS sequence"/>
</dbReference>
<evidence type="ECO:0000256" key="1">
    <source>
        <dbReference type="ARBA" id="ARBA00008898"/>
    </source>
</evidence>
<keyword evidence="5" id="KW-1185">Reference proteome</keyword>
<dbReference type="EMBL" id="BAAAKK010000005">
    <property type="protein sequence ID" value="GAA1425869.1"/>
    <property type="molecule type" value="Genomic_DNA"/>
</dbReference>
<keyword evidence="2" id="KW-0560">Oxidoreductase</keyword>
<dbReference type="Pfam" id="PF01613">
    <property type="entry name" value="Flavin_Reduct"/>
    <property type="match status" value="1"/>
</dbReference>
<dbReference type="Gene3D" id="3.30.450.40">
    <property type="match status" value="1"/>
</dbReference>
<dbReference type="Gene3D" id="2.30.110.10">
    <property type="entry name" value="Electron Transport, Fmn-binding Protein, Chain A"/>
    <property type="match status" value="1"/>
</dbReference>
<dbReference type="SUPFAM" id="SSF50475">
    <property type="entry name" value="FMN-binding split barrel"/>
    <property type="match status" value="1"/>
</dbReference>
<evidence type="ECO:0000313" key="4">
    <source>
        <dbReference type="EMBL" id="GAA1425869.1"/>
    </source>
</evidence>
<evidence type="ECO:0000259" key="3">
    <source>
        <dbReference type="SMART" id="SM00903"/>
    </source>
</evidence>
<accession>A0ABP4JNP3</accession>
<organism evidence="4 5">
    <name type="scientific">Agrococcus citreus</name>
    <dbReference type="NCBI Taxonomy" id="84643"/>
    <lineage>
        <taxon>Bacteria</taxon>
        <taxon>Bacillati</taxon>
        <taxon>Actinomycetota</taxon>
        <taxon>Actinomycetes</taxon>
        <taxon>Micrococcales</taxon>
        <taxon>Microbacteriaceae</taxon>
        <taxon>Agrococcus</taxon>
    </lineage>
</organism>
<proteinExistence type="inferred from homology"/>
<dbReference type="InterPro" id="IPR002563">
    <property type="entry name" value="Flavin_Rdtase-like_dom"/>
</dbReference>
<gene>
    <name evidence="4" type="ORF">GCM10009640_25570</name>
</gene>
<feature type="domain" description="Flavin reductase like" evidence="3">
    <location>
        <begin position="41"/>
        <end position="188"/>
    </location>
</feature>
<evidence type="ECO:0000313" key="5">
    <source>
        <dbReference type="Proteomes" id="UP001501266"/>
    </source>
</evidence>
<evidence type="ECO:0000256" key="2">
    <source>
        <dbReference type="ARBA" id="ARBA00023002"/>
    </source>
</evidence>
<dbReference type="RefSeq" id="WP_343920997.1">
    <property type="nucleotide sequence ID" value="NZ_BAAAKK010000005.1"/>
</dbReference>
<dbReference type="InterPro" id="IPR012349">
    <property type="entry name" value="Split_barrel_FMN-bd"/>
</dbReference>
<dbReference type="PANTHER" id="PTHR30466:SF11">
    <property type="entry name" value="FLAVIN-DEPENDENT MONOOXYGENASE, REDUCTASE SUBUNIT HSAB"/>
    <property type="match status" value="1"/>
</dbReference>
<name>A0ABP4JNP3_9MICO</name>
<dbReference type="PANTHER" id="PTHR30466">
    <property type="entry name" value="FLAVIN REDUCTASE"/>
    <property type="match status" value="1"/>
</dbReference>
<sequence length="421" mass="44423">MATTQDETAPNTSAIALGAIAAQQDTLAAKTKKSQWWRAVLGEYPTGVALVTGRHPDTGEAIGMVVGTFAAVSEDPAIVSFMPSSSSYTWGLLQRSGSFCVNVLGAGHEALCRAFARGPEERFTTGEWIETASGDPRLADALAWFDAGIRDVIGAGDHDIALGDVRGFGVGQGDAGMPLIFLKGGYGTFTIPSLEFSPRGVAGSLRQAESVRQAVDSVAAELGVLAFVATVVKDSIVVLAAANVGGAEGAALVGQSFPFAAPIAPVFAAWSSAARRKVWEESSRHLLGVVDRPFMEGMLERVRERGYAVSVGDSLGAPFDTIVGDPDSKPSDYSRLWAEIDRDFRSLADPATLHEHVQAIQVPVFNAEGVTELELFISGFDLPMTPERFGEIRRRAVAAAAGLSEAIGGRVPDAYPRDLLD</sequence>
<dbReference type="InterPro" id="IPR029016">
    <property type="entry name" value="GAF-like_dom_sf"/>
</dbReference>
<protein>
    <submittedName>
        <fullName evidence="4">Flavin reductase</fullName>
    </submittedName>
</protein>
<dbReference type="SMART" id="SM00903">
    <property type="entry name" value="Flavin_Reduct"/>
    <property type="match status" value="1"/>
</dbReference>